<dbReference type="GO" id="GO:0005524">
    <property type="term" value="F:ATP binding"/>
    <property type="evidence" value="ECO:0007669"/>
    <property type="project" value="UniProtKB-KW"/>
</dbReference>
<dbReference type="InterPro" id="IPR003593">
    <property type="entry name" value="AAA+_ATPase"/>
</dbReference>
<dbReference type="GO" id="GO:0016887">
    <property type="term" value="F:ATP hydrolysis activity"/>
    <property type="evidence" value="ECO:0007669"/>
    <property type="project" value="InterPro"/>
</dbReference>
<name>A0A7C9PNX4_9MICO</name>
<keyword evidence="1" id="KW-0547">Nucleotide-binding</keyword>
<dbReference type="EMBL" id="JAAGWZ010000003">
    <property type="protein sequence ID" value="NEM91887.1"/>
    <property type="molecule type" value="Genomic_DNA"/>
</dbReference>
<keyword evidence="2 4" id="KW-0067">ATP-binding</keyword>
<accession>A0A7C9PNX4</accession>
<organism evidence="4 5">
    <name type="scientific">Galbitalea soli</name>
    <dbReference type="NCBI Taxonomy" id="1268042"/>
    <lineage>
        <taxon>Bacteria</taxon>
        <taxon>Bacillati</taxon>
        <taxon>Actinomycetota</taxon>
        <taxon>Actinomycetes</taxon>
        <taxon>Micrococcales</taxon>
        <taxon>Microbacteriaceae</taxon>
        <taxon>Galbitalea</taxon>
    </lineage>
</organism>
<dbReference type="RefSeq" id="WP_163473948.1">
    <property type="nucleotide sequence ID" value="NZ_JAAGWZ010000003.1"/>
</dbReference>
<feature type="domain" description="ABC transporter" evidence="3">
    <location>
        <begin position="18"/>
        <end position="223"/>
    </location>
</feature>
<dbReference type="Gene3D" id="3.40.50.300">
    <property type="entry name" value="P-loop containing nucleotide triphosphate hydrolases"/>
    <property type="match status" value="1"/>
</dbReference>
<evidence type="ECO:0000259" key="3">
    <source>
        <dbReference type="PROSITE" id="PS50893"/>
    </source>
</evidence>
<evidence type="ECO:0000313" key="5">
    <source>
        <dbReference type="Proteomes" id="UP000479756"/>
    </source>
</evidence>
<dbReference type="AlphaFoldDB" id="A0A7C9PNX4"/>
<protein>
    <submittedName>
        <fullName evidence="4">ATP-binding cassette domain-containing protein</fullName>
    </submittedName>
</protein>
<gene>
    <name evidence="4" type="ORF">G3T37_11020</name>
</gene>
<evidence type="ECO:0000313" key="4">
    <source>
        <dbReference type="EMBL" id="NEM91887.1"/>
    </source>
</evidence>
<dbReference type="InterPro" id="IPR003439">
    <property type="entry name" value="ABC_transporter-like_ATP-bd"/>
</dbReference>
<dbReference type="Pfam" id="PF00005">
    <property type="entry name" value="ABC_tran"/>
    <property type="match status" value="1"/>
</dbReference>
<dbReference type="PANTHER" id="PTHR43158:SF2">
    <property type="entry name" value="SKFA PEPTIDE EXPORT ATP-BINDING PROTEIN SKFE"/>
    <property type="match status" value="1"/>
</dbReference>
<dbReference type="Proteomes" id="UP000479756">
    <property type="component" value="Unassembled WGS sequence"/>
</dbReference>
<dbReference type="SUPFAM" id="SSF52540">
    <property type="entry name" value="P-loop containing nucleoside triphosphate hydrolases"/>
    <property type="match status" value="1"/>
</dbReference>
<sequence length="225" mass="23690">MKVDTPAPGRPLTASDGVTVEQVRLARLGETILPPTSLRAGPGEAVAITGPNGAGKTTLLRAIAGIERLDSGSVVVDGIRADERSAEFRRAVASLIGRPSTARDLTVHEHLAIVAMTWGAARDEAAAAADGVIDECAITELRQRFLHEVSSGQAQLIHLALTLVRPFRILLLDEPEQRLDGARRDRVAEILAARLHAGATVVYATHSAALIEALGSRTARIGNAA</sequence>
<dbReference type="SMART" id="SM00382">
    <property type="entry name" value="AAA"/>
    <property type="match status" value="1"/>
</dbReference>
<evidence type="ECO:0000256" key="2">
    <source>
        <dbReference type="ARBA" id="ARBA00022840"/>
    </source>
</evidence>
<keyword evidence="5" id="KW-1185">Reference proteome</keyword>
<evidence type="ECO:0000256" key="1">
    <source>
        <dbReference type="ARBA" id="ARBA00022741"/>
    </source>
</evidence>
<dbReference type="PANTHER" id="PTHR43158">
    <property type="entry name" value="SKFA PEPTIDE EXPORT ATP-BINDING PROTEIN SKFE"/>
    <property type="match status" value="1"/>
</dbReference>
<dbReference type="PROSITE" id="PS50893">
    <property type="entry name" value="ABC_TRANSPORTER_2"/>
    <property type="match status" value="1"/>
</dbReference>
<proteinExistence type="predicted"/>
<comment type="caution">
    <text evidence="4">The sequence shown here is derived from an EMBL/GenBank/DDBJ whole genome shotgun (WGS) entry which is preliminary data.</text>
</comment>
<dbReference type="InterPro" id="IPR027417">
    <property type="entry name" value="P-loop_NTPase"/>
</dbReference>
<reference evidence="4 5" key="1">
    <citation type="journal article" date="2014" name="Int. J. Syst. Evol. Microbiol.">
        <title>Description of Galbitalea soli gen. nov., sp. nov., and Frondihabitans sucicola sp. nov.</title>
        <authorList>
            <person name="Kim S.J."/>
            <person name="Lim J.M."/>
            <person name="Ahn J.H."/>
            <person name="Weon H.Y."/>
            <person name="Hamada M."/>
            <person name="Suzuki K."/>
            <person name="Ahn T.Y."/>
            <person name="Kwon S.W."/>
        </authorList>
    </citation>
    <scope>NUCLEOTIDE SEQUENCE [LARGE SCALE GENOMIC DNA]</scope>
    <source>
        <strain evidence="4 5">NBRC 108727</strain>
    </source>
</reference>